<organism evidence="1 2">
    <name type="scientific">Marichromatium gracile</name>
    <name type="common">Chromatium gracile</name>
    <dbReference type="NCBI Taxonomy" id="1048"/>
    <lineage>
        <taxon>Bacteria</taxon>
        <taxon>Pseudomonadati</taxon>
        <taxon>Pseudomonadota</taxon>
        <taxon>Gammaproteobacteria</taxon>
        <taxon>Chromatiales</taxon>
        <taxon>Chromatiaceae</taxon>
        <taxon>Marichromatium</taxon>
    </lineage>
</organism>
<gene>
    <name evidence="1" type="ORF">AY586_01485</name>
</gene>
<dbReference type="InterPro" id="IPR023214">
    <property type="entry name" value="HAD_sf"/>
</dbReference>
<dbReference type="Pfam" id="PF00702">
    <property type="entry name" value="Hydrolase"/>
    <property type="match status" value="1"/>
</dbReference>
<sequence>MYPFEAIIWDVDGTLADTERDGHRRAFNAAFAEAGLDWCWDVASYGELLEVTGGRERIAAFIAGHRPALPAGVEPEALAVRLHRAKSHHYARLLAAGAIGLRPGVLRLLRAARAAGIRLAIATTSTPENVHALLAHAGEPGLAEWFEVIAAGDMVANKKPAPDVYLLALERLGLGADACVAVEDSAPGLRAARAAGLETVVITVNDYTRGQTFGDAALVVDGLGEPGMPVSVLHGRLGGRAHVDLAALADLVRAHHPEIS</sequence>
<dbReference type="NCBIfam" id="TIGR01509">
    <property type="entry name" value="HAD-SF-IA-v3"/>
    <property type="match status" value="1"/>
</dbReference>
<accession>A0ABR5VJM7</accession>
<dbReference type="SUPFAM" id="SSF56784">
    <property type="entry name" value="HAD-like"/>
    <property type="match status" value="1"/>
</dbReference>
<keyword evidence="2" id="KW-1185">Reference proteome</keyword>
<dbReference type="InterPro" id="IPR006439">
    <property type="entry name" value="HAD-SF_hydro_IA"/>
</dbReference>
<evidence type="ECO:0000313" key="2">
    <source>
        <dbReference type="Proteomes" id="UP000075766"/>
    </source>
</evidence>
<dbReference type="SFLD" id="SFLDG01135">
    <property type="entry name" value="C1.5.6:_HAD__Beta-PGM__Phospha"/>
    <property type="match status" value="1"/>
</dbReference>
<evidence type="ECO:0000313" key="1">
    <source>
        <dbReference type="EMBL" id="KXX65540.1"/>
    </source>
</evidence>
<dbReference type="PANTHER" id="PTHR42896">
    <property type="entry name" value="XYLULOSE-1,5-BISPHOSPHATE (XUBP) PHOSPHATASE"/>
    <property type="match status" value="1"/>
</dbReference>
<dbReference type="PANTHER" id="PTHR42896:SF2">
    <property type="entry name" value="CBBY-LIKE PROTEIN"/>
    <property type="match status" value="1"/>
</dbReference>
<dbReference type="Gene3D" id="3.40.50.1000">
    <property type="entry name" value="HAD superfamily/HAD-like"/>
    <property type="match status" value="1"/>
</dbReference>
<dbReference type="InterPro" id="IPR023198">
    <property type="entry name" value="PGP-like_dom2"/>
</dbReference>
<dbReference type="EMBL" id="LSYU01000033">
    <property type="protein sequence ID" value="KXX65540.1"/>
    <property type="molecule type" value="Genomic_DNA"/>
</dbReference>
<dbReference type="RefSeq" id="WP_062273318.1">
    <property type="nucleotide sequence ID" value="NZ_LSYU01000033.1"/>
</dbReference>
<dbReference type="Proteomes" id="UP000075766">
    <property type="component" value="Unassembled WGS sequence"/>
</dbReference>
<name>A0ABR5VJM7_MARGR</name>
<comment type="caution">
    <text evidence="1">The sequence shown here is derived from an EMBL/GenBank/DDBJ whole genome shotgun (WGS) entry which is preliminary data.</text>
</comment>
<dbReference type="PRINTS" id="PR00413">
    <property type="entry name" value="HADHALOGNASE"/>
</dbReference>
<dbReference type="InterPro" id="IPR036412">
    <property type="entry name" value="HAD-like_sf"/>
</dbReference>
<dbReference type="InterPro" id="IPR044999">
    <property type="entry name" value="CbbY-like"/>
</dbReference>
<dbReference type="SFLD" id="SFLDF00035">
    <property type="entry name" value="phosphoglycolate_phosphatase"/>
    <property type="match status" value="1"/>
</dbReference>
<protein>
    <submittedName>
        <fullName evidence="1">Phosphatase</fullName>
    </submittedName>
</protein>
<proteinExistence type="predicted"/>
<reference evidence="1 2" key="1">
    <citation type="submission" date="2016-02" db="EMBL/GenBank/DDBJ databases">
        <title>Genome sequence of Marichromatium gracile YL-28, a purple sulfur bacterium.</title>
        <authorList>
            <person name="Zhao C."/>
            <person name="Hong X."/>
            <person name="Chen S."/>
            <person name="Yang S."/>
        </authorList>
    </citation>
    <scope>NUCLEOTIDE SEQUENCE [LARGE SCALE GENOMIC DNA]</scope>
    <source>
        <strain evidence="1 2">YL28</strain>
    </source>
</reference>
<dbReference type="Gene3D" id="1.10.150.240">
    <property type="entry name" value="Putative phosphatase, domain 2"/>
    <property type="match status" value="1"/>
</dbReference>
<dbReference type="SFLD" id="SFLDG01129">
    <property type="entry name" value="C1.5:_HAD__Beta-PGM__Phosphata"/>
    <property type="match status" value="1"/>
</dbReference>
<dbReference type="SFLD" id="SFLDS00003">
    <property type="entry name" value="Haloacid_Dehalogenase"/>
    <property type="match status" value="1"/>
</dbReference>